<sequence length="138" mass="14593">MPAPLELPQDEQPPQAQQAKIPIEIIPLAPTAPSTVPTPKAISSASPTILEAPPIVPATSTPPPSESSITISTSEFRGPHHTLQTLSSTQGALFQQMTVIRAHQDHPSEPTTPSEEATPAEQAIPSEKATLVKHTMPH</sequence>
<evidence type="ECO:0000313" key="3">
    <source>
        <dbReference type="Proteomes" id="UP000288805"/>
    </source>
</evidence>
<feature type="region of interest" description="Disordered" evidence="1">
    <location>
        <begin position="103"/>
        <end position="138"/>
    </location>
</feature>
<evidence type="ECO:0000313" key="2">
    <source>
        <dbReference type="EMBL" id="RVX22779.1"/>
    </source>
</evidence>
<feature type="region of interest" description="Disordered" evidence="1">
    <location>
        <begin position="52"/>
        <end position="77"/>
    </location>
</feature>
<proteinExistence type="predicted"/>
<comment type="caution">
    <text evidence="2">The sequence shown here is derived from an EMBL/GenBank/DDBJ whole genome shotgun (WGS) entry which is preliminary data.</text>
</comment>
<gene>
    <name evidence="2" type="ORF">CK203_008464</name>
</gene>
<accession>A0A438KNJ2</accession>
<organism evidence="2 3">
    <name type="scientific">Vitis vinifera</name>
    <name type="common">Grape</name>
    <dbReference type="NCBI Taxonomy" id="29760"/>
    <lineage>
        <taxon>Eukaryota</taxon>
        <taxon>Viridiplantae</taxon>
        <taxon>Streptophyta</taxon>
        <taxon>Embryophyta</taxon>
        <taxon>Tracheophyta</taxon>
        <taxon>Spermatophyta</taxon>
        <taxon>Magnoliopsida</taxon>
        <taxon>eudicotyledons</taxon>
        <taxon>Gunneridae</taxon>
        <taxon>Pentapetalae</taxon>
        <taxon>rosids</taxon>
        <taxon>Vitales</taxon>
        <taxon>Vitaceae</taxon>
        <taxon>Viteae</taxon>
        <taxon>Vitis</taxon>
    </lineage>
</organism>
<dbReference type="AlphaFoldDB" id="A0A438KNJ2"/>
<reference evidence="2 3" key="1">
    <citation type="journal article" date="2018" name="PLoS Genet.">
        <title>Population sequencing reveals clonal diversity and ancestral inbreeding in the grapevine cultivar Chardonnay.</title>
        <authorList>
            <person name="Roach M.J."/>
            <person name="Johnson D.L."/>
            <person name="Bohlmann J."/>
            <person name="van Vuuren H.J."/>
            <person name="Jones S.J."/>
            <person name="Pretorius I.S."/>
            <person name="Schmidt S.A."/>
            <person name="Borneman A.R."/>
        </authorList>
    </citation>
    <scope>NUCLEOTIDE SEQUENCE [LARGE SCALE GENOMIC DNA]</scope>
    <source>
        <strain evidence="3">cv. Chardonnay</strain>
        <tissue evidence="2">Leaf</tissue>
    </source>
</reference>
<protein>
    <submittedName>
        <fullName evidence="2">Uncharacterized protein</fullName>
    </submittedName>
</protein>
<feature type="compositionally biased region" description="Low complexity" evidence="1">
    <location>
        <begin position="66"/>
        <end position="75"/>
    </location>
</feature>
<dbReference type="EMBL" id="QGNW01000002">
    <property type="protein sequence ID" value="RVX22779.1"/>
    <property type="molecule type" value="Genomic_DNA"/>
</dbReference>
<name>A0A438KNJ2_VITVI</name>
<dbReference type="Proteomes" id="UP000288805">
    <property type="component" value="Unassembled WGS sequence"/>
</dbReference>
<evidence type="ECO:0000256" key="1">
    <source>
        <dbReference type="SAM" id="MobiDB-lite"/>
    </source>
</evidence>
<feature type="compositionally biased region" description="Pro residues" evidence="1">
    <location>
        <begin position="54"/>
        <end position="65"/>
    </location>
</feature>